<feature type="transmembrane region" description="Helical" evidence="1">
    <location>
        <begin position="20"/>
        <end position="40"/>
    </location>
</feature>
<reference evidence="2 3" key="1">
    <citation type="submission" date="2016-05" db="EMBL/GenBank/DDBJ databases">
        <title>Genome sequencing of Vitellibacter soesokkakensis RSSK-12.</title>
        <authorList>
            <person name="Thevarajoo S."/>
            <person name="Selvaratnam C."/>
            <person name="Goh K.M."/>
            <person name="Chan K.-G."/>
            <person name="Chong C.S."/>
        </authorList>
    </citation>
    <scope>NUCLEOTIDE SEQUENCE [LARGE SCALE GENOMIC DNA]</scope>
    <source>
        <strain evidence="2 3">RSSK-12</strain>
    </source>
</reference>
<proteinExistence type="predicted"/>
<evidence type="ECO:0000313" key="3">
    <source>
        <dbReference type="Proteomes" id="UP000077552"/>
    </source>
</evidence>
<keyword evidence="1" id="KW-1133">Transmembrane helix</keyword>
<feature type="transmembrane region" description="Helical" evidence="1">
    <location>
        <begin position="114"/>
        <end position="133"/>
    </location>
</feature>
<protein>
    <submittedName>
        <fullName evidence="2">Uncharacterized protein</fullName>
    </submittedName>
</protein>
<dbReference type="STRING" id="1385699.A7A78_05355"/>
<feature type="transmembrane region" description="Helical" evidence="1">
    <location>
        <begin position="84"/>
        <end position="102"/>
    </location>
</feature>
<organism evidence="2 3">
    <name type="scientific">Aequorivita soesokkakensis</name>
    <dbReference type="NCBI Taxonomy" id="1385699"/>
    <lineage>
        <taxon>Bacteria</taxon>
        <taxon>Pseudomonadati</taxon>
        <taxon>Bacteroidota</taxon>
        <taxon>Flavobacteriia</taxon>
        <taxon>Flavobacteriales</taxon>
        <taxon>Flavobacteriaceae</taxon>
        <taxon>Aequorivita</taxon>
    </lineage>
</organism>
<dbReference type="Proteomes" id="UP000077552">
    <property type="component" value="Unassembled WGS sequence"/>
</dbReference>
<evidence type="ECO:0000256" key="1">
    <source>
        <dbReference type="SAM" id="Phobius"/>
    </source>
</evidence>
<comment type="caution">
    <text evidence="2">The sequence shown here is derived from an EMBL/GenBank/DDBJ whole genome shotgun (WGS) entry which is preliminary data.</text>
</comment>
<name>A0A1A9LBM0_9FLAO</name>
<keyword evidence="1" id="KW-0812">Transmembrane</keyword>
<sequence length="137" mass="15234">METKQSSWKATSKRNIRQLAYWTGGWVVAMAIASFGQKYFWEDNTVLTIIFIFIATLVGVGMILMNRKYINSLDEMQRKVHIEAMAIALGVGVVGGLSYSLLDQANVIGFSAEIADLVMLIGITYLIATFAGLNRYK</sequence>
<dbReference type="EMBL" id="LXIE01000034">
    <property type="protein sequence ID" value="OAD90670.1"/>
    <property type="molecule type" value="Genomic_DNA"/>
</dbReference>
<feature type="transmembrane region" description="Helical" evidence="1">
    <location>
        <begin position="46"/>
        <end position="64"/>
    </location>
</feature>
<keyword evidence="1" id="KW-0472">Membrane</keyword>
<keyword evidence="3" id="KW-1185">Reference proteome</keyword>
<gene>
    <name evidence="2" type="ORF">A7A78_05355</name>
</gene>
<dbReference type="AlphaFoldDB" id="A0A1A9LBM0"/>
<evidence type="ECO:0000313" key="2">
    <source>
        <dbReference type="EMBL" id="OAD90670.1"/>
    </source>
</evidence>
<dbReference type="OrthoDB" id="1551090at2"/>
<dbReference type="RefSeq" id="WP_068762577.1">
    <property type="nucleotide sequence ID" value="NZ_LXIE01000034.1"/>
</dbReference>
<accession>A0A1A9LBM0</accession>